<dbReference type="AlphaFoldDB" id="A0A811G293"/>
<sequence>MPKLKGSLKNITDKPSTIREVLLRATHTRTNGKTITTSEPVRVKVSESGDFTETLAPGAAVLVLVGADFMARESIPLLVAEGMTTIAEAMEASKDFTPDVHDKLAELAAEVARGVKSTGEAVKATAADREKAEAAAKSVEASSAAAKAAEASASSAWQQVKDRLTQWEERAQQLEKWQPQYEWLKENAGKSFAGVQEKIAQAAQALILQVKRDAEAAKRDAASAGQHSLKAQAAAKSVESAAQAAVDAVVKKILDGAPQAYDTLKEVAEELSSQKSAAAALIKQLSEKASQADVATLAQKITNLGIDGVRGLSDALASKANTNHTHTTSQIMGLSQLESKYFTIETEIGKKAGKEEIADMATKSDVQNLQAKVDTIPEIQVVSQMPRNPNNSTIYLVR</sequence>
<comment type="caution">
    <text evidence="1">The sequence shown here is derived from an EMBL/GenBank/DDBJ whole genome shotgun (WGS) entry which is preliminary data.</text>
</comment>
<name>A0A811G293_CORDP</name>
<proteinExistence type="predicted"/>
<evidence type="ECO:0000313" key="2">
    <source>
        <dbReference type="Proteomes" id="UP000480222"/>
    </source>
</evidence>
<dbReference type="RefSeq" id="WP_072564849.1">
    <property type="nucleotide sequence ID" value="NZ_MKYM01000004.1"/>
</dbReference>
<organism evidence="1 2">
    <name type="scientific">Corynebacterium diphtheriae</name>
    <dbReference type="NCBI Taxonomy" id="1717"/>
    <lineage>
        <taxon>Bacteria</taxon>
        <taxon>Bacillati</taxon>
        <taxon>Actinomycetota</taxon>
        <taxon>Actinomycetes</taxon>
        <taxon>Mycobacteriales</taxon>
        <taxon>Corynebacteriaceae</taxon>
        <taxon>Corynebacterium</taxon>
    </lineage>
</organism>
<dbReference type="Proteomes" id="UP000480222">
    <property type="component" value="Unassembled WGS sequence"/>
</dbReference>
<protein>
    <submittedName>
        <fullName evidence="1">Uncharacterized protein</fullName>
    </submittedName>
</protein>
<gene>
    <name evidence="1" type="ORF">CIP107547_00318</name>
</gene>
<reference evidence="1 2" key="1">
    <citation type="submission" date="2020-02" db="EMBL/GenBank/DDBJ databases">
        <authorList>
            <person name="Brisse S."/>
        </authorList>
    </citation>
    <scope>NUCLEOTIDE SEQUENCE [LARGE SCALE GENOMIC DNA]</scope>
    <source>
        <strain evidence="1">CIP107547</strain>
    </source>
</reference>
<dbReference type="EMBL" id="CADDAV010000001">
    <property type="protein sequence ID" value="CAB0582388.1"/>
    <property type="molecule type" value="Genomic_DNA"/>
</dbReference>
<accession>A0A811G293</accession>
<evidence type="ECO:0000313" key="1">
    <source>
        <dbReference type="EMBL" id="CAB0582388.1"/>
    </source>
</evidence>